<accession>A0A9D4VL29</accession>
<keyword evidence="2" id="KW-1185">Reference proteome</keyword>
<evidence type="ECO:0000313" key="1">
    <source>
        <dbReference type="EMBL" id="KAI5385307.1"/>
    </source>
</evidence>
<sequence>MVKKKGKLTSVVKGVPISLTASDISAILEIPTGCHKFVGTKASFSNHDTITDSEMMLLYVIKSHFRVDWGHTILSHMMSHDEYAKGLPYAHFLTKIFRNFNINMENERCFSMENLPS</sequence>
<dbReference type="EMBL" id="JAMSHJ010000007">
    <property type="protein sequence ID" value="KAI5385307.1"/>
    <property type="molecule type" value="Genomic_DNA"/>
</dbReference>
<dbReference type="Proteomes" id="UP001058974">
    <property type="component" value="Chromosome 7"/>
</dbReference>
<dbReference type="Gramene" id="Psat07G0205500-T1">
    <property type="protein sequence ID" value="KAI5385307.1"/>
    <property type="gene ID" value="KIW84_072055"/>
</dbReference>
<name>A0A9D4VL29_PEA</name>
<protein>
    <submittedName>
        <fullName evidence="1">Uncharacterized protein</fullName>
    </submittedName>
</protein>
<proteinExistence type="predicted"/>
<organism evidence="1 2">
    <name type="scientific">Pisum sativum</name>
    <name type="common">Garden pea</name>
    <name type="synonym">Lathyrus oleraceus</name>
    <dbReference type="NCBI Taxonomy" id="3888"/>
    <lineage>
        <taxon>Eukaryota</taxon>
        <taxon>Viridiplantae</taxon>
        <taxon>Streptophyta</taxon>
        <taxon>Embryophyta</taxon>
        <taxon>Tracheophyta</taxon>
        <taxon>Spermatophyta</taxon>
        <taxon>Magnoliopsida</taxon>
        <taxon>eudicotyledons</taxon>
        <taxon>Gunneridae</taxon>
        <taxon>Pentapetalae</taxon>
        <taxon>rosids</taxon>
        <taxon>fabids</taxon>
        <taxon>Fabales</taxon>
        <taxon>Fabaceae</taxon>
        <taxon>Papilionoideae</taxon>
        <taxon>50 kb inversion clade</taxon>
        <taxon>NPAAA clade</taxon>
        <taxon>Hologalegina</taxon>
        <taxon>IRL clade</taxon>
        <taxon>Fabeae</taxon>
        <taxon>Lathyrus</taxon>
    </lineage>
</organism>
<reference evidence="1 2" key="1">
    <citation type="journal article" date="2022" name="Nat. Genet.">
        <title>Improved pea reference genome and pan-genome highlight genomic features and evolutionary characteristics.</title>
        <authorList>
            <person name="Yang T."/>
            <person name="Liu R."/>
            <person name="Luo Y."/>
            <person name="Hu S."/>
            <person name="Wang D."/>
            <person name="Wang C."/>
            <person name="Pandey M.K."/>
            <person name="Ge S."/>
            <person name="Xu Q."/>
            <person name="Li N."/>
            <person name="Li G."/>
            <person name="Huang Y."/>
            <person name="Saxena R.K."/>
            <person name="Ji Y."/>
            <person name="Li M."/>
            <person name="Yan X."/>
            <person name="He Y."/>
            <person name="Liu Y."/>
            <person name="Wang X."/>
            <person name="Xiang C."/>
            <person name="Varshney R.K."/>
            <person name="Ding H."/>
            <person name="Gao S."/>
            <person name="Zong X."/>
        </authorList>
    </citation>
    <scope>NUCLEOTIDE SEQUENCE [LARGE SCALE GENOMIC DNA]</scope>
    <source>
        <strain evidence="1 2">cv. Zhongwan 6</strain>
    </source>
</reference>
<gene>
    <name evidence="1" type="ORF">KIW84_072055</name>
</gene>
<comment type="caution">
    <text evidence="1">The sequence shown here is derived from an EMBL/GenBank/DDBJ whole genome shotgun (WGS) entry which is preliminary data.</text>
</comment>
<dbReference type="AlphaFoldDB" id="A0A9D4VL29"/>
<evidence type="ECO:0000313" key="2">
    <source>
        <dbReference type="Proteomes" id="UP001058974"/>
    </source>
</evidence>